<name>B1J6W4_PSEPW</name>
<protein>
    <submittedName>
        <fullName evidence="1">Uncharacterized protein</fullName>
    </submittedName>
</protein>
<organism evidence="1">
    <name type="scientific">Pseudomonas putida (strain W619)</name>
    <dbReference type="NCBI Taxonomy" id="390235"/>
    <lineage>
        <taxon>Bacteria</taxon>
        <taxon>Pseudomonadati</taxon>
        <taxon>Pseudomonadota</taxon>
        <taxon>Gammaproteobacteria</taxon>
        <taxon>Pseudomonadales</taxon>
        <taxon>Pseudomonadaceae</taxon>
        <taxon>Pseudomonas</taxon>
    </lineage>
</organism>
<dbReference type="AlphaFoldDB" id="B1J6W4"/>
<evidence type="ECO:0000313" key="1">
    <source>
        <dbReference type="EMBL" id="ACA72492.1"/>
    </source>
</evidence>
<reference evidence="1" key="1">
    <citation type="submission" date="2008-02" db="EMBL/GenBank/DDBJ databases">
        <title>Complete sequence of Psuedomonas putida W619.</title>
        <authorList>
            <consortium name="US DOE Joint Genome Institute"/>
            <person name="Copeland A."/>
            <person name="Lucas S."/>
            <person name="Lapidus A."/>
            <person name="Barry K."/>
            <person name="Detter J.C."/>
            <person name="Glavina del Rio T."/>
            <person name="Dalin E."/>
            <person name="Tice H."/>
            <person name="Pitluck S."/>
            <person name="Chain P."/>
            <person name="Malfatti S."/>
            <person name="Shin M."/>
            <person name="Vergez L."/>
            <person name="Schmutz J."/>
            <person name="Larimer F."/>
            <person name="Land M."/>
            <person name="Hauser L."/>
            <person name="Kyrpides N."/>
            <person name="Kim E."/>
            <person name="Taghavi S."/>
            <person name="Vangronsveld D."/>
            <person name="van der Lelie D."/>
            <person name="Richardson P."/>
        </authorList>
    </citation>
    <scope>NUCLEOTIDE SEQUENCE</scope>
    <source>
        <strain evidence="1">W619</strain>
    </source>
</reference>
<accession>B1J6W4</accession>
<gene>
    <name evidence="1" type="ordered locus">PputW619_1992</name>
</gene>
<dbReference type="STRING" id="390235.PputW619_1992"/>
<proteinExistence type="predicted"/>
<dbReference type="OrthoDB" id="9982900at2"/>
<dbReference type="KEGG" id="ppw:PputW619_1992"/>
<dbReference type="HOGENOM" id="CLU_111567_0_0_6"/>
<dbReference type="EMBL" id="CP000949">
    <property type="protein sequence ID" value="ACA72492.1"/>
    <property type="molecule type" value="Genomic_DNA"/>
</dbReference>
<sequence length="215" mass="24733">MAVAPVWFANAKKRAHELAKAYEQRHDSFERLKDEQLRIFARTDAASYLTLLGEHVRSAYGDNQEAGWLPSAGSTYSDLEFFETLIRHDRSARRFKSLTEVPEFLREEFEDWSDADFRAHAEDLREASRNGYAGLEESRIIMEDEPECEDFFERLYNWPGEAGAPERELAQAEVLVDNLHSGWKRCQKAGLALLHPANYDSPDYDPSLIAALMEE</sequence>